<dbReference type="InterPro" id="IPR011701">
    <property type="entry name" value="MFS"/>
</dbReference>
<feature type="transmembrane region" description="Helical" evidence="6">
    <location>
        <begin position="356"/>
        <end position="379"/>
    </location>
</feature>
<reference evidence="9" key="1">
    <citation type="submission" date="2016-06" db="EMBL/GenBank/DDBJ databases">
        <authorList>
            <person name="Nascimento L."/>
            <person name="Pereira R.V."/>
            <person name="Martins L.F."/>
            <person name="Quaggio R.B."/>
            <person name="Silva A.M."/>
            <person name="Setubal J.C."/>
        </authorList>
    </citation>
    <scope>NUCLEOTIDE SEQUENCE [LARGE SCALE GENOMIC DNA]</scope>
</reference>
<comment type="subcellular location">
    <subcellularLocation>
        <location evidence="1">Cell membrane</location>
        <topology evidence="1">Multi-pass membrane protein</topology>
    </subcellularLocation>
</comment>
<feature type="transmembrane region" description="Helical" evidence="6">
    <location>
        <begin position="47"/>
        <end position="69"/>
    </location>
</feature>
<feature type="transmembrane region" description="Helical" evidence="6">
    <location>
        <begin position="136"/>
        <end position="156"/>
    </location>
</feature>
<dbReference type="AlphaFoldDB" id="A0A1Y3PJZ4"/>
<feature type="transmembrane region" description="Helical" evidence="6">
    <location>
        <begin position="297"/>
        <end position="315"/>
    </location>
</feature>
<dbReference type="PANTHER" id="PTHR23537">
    <property type="match status" value="1"/>
</dbReference>
<feature type="transmembrane region" description="Helical" evidence="6">
    <location>
        <begin position="385"/>
        <end position="406"/>
    </location>
</feature>
<feature type="domain" description="Major facilitator superfamily (MFS) profile" evidence="7">
    <location>
        <begin position="11"/>
        <end position="412"/>
    </location>
</feature>
<feature type="transmembrane region" description="Helical" evidence="6">
    <location>
        <begin position="168"/>
        <end position="189"/>
    </location>
</feature>
<dbReference type="PANTHER" id="PTHR23537:SF1">
    <property type="entry name" value="SUGAR TRANSPORTER"/>
    <property type="match status" value="1"/>
</dbReference>
<organism evidence="8 9">
    <name type="scientific">Bacillus thermozeamaize</name>
    <dbReference type="NCBI Taxonomy" id="230954"/>
    <lineage>
        <taxon>Bacteria</taxon>
        <taxon>Bacillati</taxon>
        <taxon>Bacillota</taxon>
        <taxon>Bacilli</taxon>
        <taxon>Bacillales</taxon>
        <taxon>Bacillaceae</taxon>
        <taxon>Bacillus</taxon>
    </lineage>
</organism>
<dbReference type="Gene3D" id="1.20.1250.20">
    <property type="entry name" value="MFS general substrate transporter like domains"/>
    <property type="match status" value="2"/>
</dbReference>
<feature type="transmembrane region" description="Helical" evidence="6">
    <location>
        <begin position="233"/>
        <end position="259"/>
    </location>
</feature>
<evidence type="ECO:0000313" key="9">
    <source>
        <dbReference type="Proteomes" id="UP000196475"/>
    </source>
</evidence>
<feature type="transmembrane region" description="Helical" evidence="6">
    <location>
        <begin position="271"/>
        <end position="290"/>
    </location>
</feature>
<evidence type="ECO:0000256" key="4">
    <source>
        <dbReference type="ARBA" id="ARBA00022989"/>
    </source>
</evidence>
<proteinExistence type="predicted"/>
<evidence type="ECO:0000259" key="7">
    <source>
        <dbReference type="PROSITE" id="PS50850"/>
    </source>
</evidence>
<feature type="transmembrane region" description="Helical" evidence="6">
    <location>
        <begin position="321"/>
        <end position="344"/>
    </location>
</feature>
<keyword evidence="3 6" id="KW-0812">Transmembrane</keyword>
<dbReference type="InterPro" id="IPR020846">
    <property type="entry name" value="MFS_dom"/>
</dbReference>
<dbReference type="GO" id="GO:0022857">
    <property type="term" value="F:transmembrane transporter activity"/>
    <property type="evidence" value="ECO:0007669"/>
    <property type="project" value="InterPro"/>
</dbReference>
<dbReference type="Pfam" id="PF07690">
    <property type="entry name" value="MFS_1"/>
    <property type="match status" value="1"/>
</dbReference>
<gene>
    <name evidence="8" type="ORF">BAA01_05665</name>
</gene>
<protein>
    <recommendedName>
        <fullName evidence="7">Major facilitator superfamily (MFS) profile domain-containing protein</fullName>
    </recommendedName>
</protein>
<dbReference type="EMBL" id="LZRT01000121">
    <property type="protein sequence ID" value="OUM84629.1"/>
    <property type="molecule type" value="Genomic_DNA"/>
</dbReference>
<dbReference type="Proteomes" id="UP000196475">
    <property type="component" value="Unassembled WGS sequence"/>
</dbReference>
<name>A0A1Y3PJZ4_9BACI</name>
<dbReference type="InterPro" id="IPR010645">
    <property type="entry name" value="MFS_4"/>
</dbReference>
<evidence type="ECO:0000256" key="6">
    <source>
        <dbReference type="SAM" id="Phobius"/>
    </source>
</evidence>
<keyword evidence="4 6" id="KW-1133">Transmembrane helix</keyword>
<feature type="transmembrane region" description="Helical" evidence="6">
    <location>
        <begin position="12"/>
        <end position="35"/>
    </location>
</feature>
<dbReference type="InterPro" id="IPR036259">
    <property type="entry name" value="MFS_trans_sf"/>
</dbReference>
<keyword evidence="2" id="KW-0813">Transport</keyword>
<sequence length="423" mass="45551">MNRRWTLVRELAIGILINLVVLGFARFAYGVILPFMQKSLGLSYTQAGILGAATALGYVGFVIPAGAVASRIGSKITFASGLLLCTVSLFVLGWTQSFWTALVWMFLAGVGTSFSYTPLVGYFMERYPQIRATVTGIISGGAGVGMLVVGFIVPFLNHLSPERGWRDAWLLFSVVGMLTFALALTLAPVKRKRDLNEEMQDVSAGEAKSHDNLPGARDIGPDLRAAVYLNPRVLLYGWIYFTIGLSYLIPPTFLLAFMIHAGMTPALAGTWVSLNGLLGILSGPLWGILADRFGIRGVFRLSILLNMVALFLPMFRDSALSFLIASLLLGLTVGGVIALLLASVSQQVNMRDVPAALGYVTFYFGMGQLLGPMIAGWMIDSWNHGFAAAFGFAGAALGLGLLMTFLERGEKVVTAIQKQSIDS</sequence>
<evidence type="ECO:0000256" key="3">
    <source>
        <dbReference type="ARBA" id="ARBA00022692"/>
    </source>
</evidence>
<accession>A0A1Y3PJZ4</accession>
<comment type="caution">
    <text evidence="8">The sequence shown here is derived from an EMBL/GenBank/DDBJ whole genome shotgun (WGS) entry which is preliminary data.</text>
</comment>
<feature type="transmembrane region" description="Helical" evidence="6">
    <location>
        <begin position="76"/>
        <end position="95"/>
    </location>
</feature>
<evidence type="ECO:0000256" key="5">
    <source>
        <dbReference type="ARBA" id="ARBA00023136"/>
    </source>
</evidence>
<evidence type="ECO:0000256" key="1">
    <source>
        <dbReference type="ARBA" id="ARBA00004651"/>
    </source>
</evidence>
<feature type="transmembrane region" description="Helical" evidence="6">
    <location>
        <begin position="101"/>
        <end position="124"/>
    </location>
</feature>
<dbReference type="PROSITE" id="PS50850">
    <property type="entry name" value="MFS"/>
    <property type="match status" value="1"/>
</dbReference>
<evidence type="ECO:0000256" key="2">
    <source>
        <dbReference type="ARBA" id="ARBA00022448"/>
    </source>
</evidence>
<dbReference type="GO" id="GO:0005886">
    <property type="term" value="C:plasma membrane"/>
    <property type="evidence" value="ECO:0007669"/>
    <property type="project" value="UniProtKB-SubCell"/>
</dbReference>
<dbReference type="SUPFAM" id="SSF103473">
    <property type="entry name" value="MFS general substrate transporter"/>
    <property type="match status" value="1"/>
</dbReference>
<evidence type="ECO:0000313" key="8">
    <source>
        <dbReference type="EMBL" id="OUM84629.1"/>
    </source>
</evidence>
<keyword evidence="5 6" id="KW-0472">Membrane</keyword>